<protein>
    <submittedName>
        <fullName evidence="2">Uncharacterized protein</fullName>
    </submittedName>
</protein>
<dbReference type="Proteomes" id="UP000278143">
    <property type="component" value="Unassembled WGS sequence"/>
</dbReference>
<dbReference type="AlphaFoldDB" id="A0A4P9YSI7"/>
<sequence length="143" mass="14909">MTISDIAPIVGGTTTGIVLAASIDHSARERKNEKKRSIATGLIIVFIYTRESSPVAIHQTAALRRALSLYPPSAQHSRPLPPDKLAATSPTCRLASPTRLNVVSSSSKVLPIAIFVAPAIVAVVVAAAAASAVLLKYRCAVVS</sequence>
<name>A0A4P9YSI7_9FUNG</name>
<feature type="transmembrane region" description="Helical" evidence="1">
    <location>
        <begin position="109"/>
        <end position="135"/>
    </location>
</feature>
<reference evidence="3" key="1">
    <citation type="journal article" date="2018" name="Nat. Microbiol.">
        <title>Leveraging single-cell genomics to expand the fungal tree of life.</title>
        <authorList>
            <person name="Ahrendt S.R."/>
            <person name="Quandt C.A."/>
            <person name="Ciobanu D."/>
            <person name="Clum A."/>
            <person name="Salamov A."/>
            <person name="Andreopoulos B."/>
            <person name="Cheng J.F."/>
            <person name="Woyke T."/>
            <person name="Pelin A."/>
            <person name="Henrissat B."/>
            <person name="Reynolds N.K."/>
            <person name="Benny G.L."/>
            <person name="Smith M.E."/>
            <person name="James T.Y."/>
            <person name="Grigoriev I.V."/>
        </authorList>
    </citation>
    <scope>NUCLEOTIDE SEQUENCE [LARGE SCALE GENOMIC DNA]</scope>
    <source>
        <strain evidence="3">Benny S71-1</strain>
    </source>
</reference>
<keyword evidence="3" id="KW-1185">Reference proteome</keyword>
<keyword evidence="1" id="KW-1133">Transmembrane helix</keyword>
<dbReference type="EMBL" id="KZ991618">
    <property type="protein sequence ID" value="RKP22827.1"/>
    <property type="molecule type" value="Genomic_DNA"/>
</dbReference>
<accession>A0A4P9YSI7</accession>
<keyword evidence="1" id="KW-0472">Membrane</keyword>
<proteinExistence type="predicted"/>
<evidence type="ECO:0000313" key="3">
    <source>
        <dbReference type="Proteomes" id="UP000278143"/>
    </source>
</evidence>
<keyword evidence="1" id="KW-0812">Transmembrane</keyword>
<organism evidence="2 3">
    <name type="scientific">Syncephalis pseudoplumigaleata</name>
    <dbReference type="NCBI Taxonomy" id="1712513"/>
    <lineage>
        <taxon>Eukaryota</taxon>
        <taxon>Fungi</taxon>
        <taxon>Fungi incertae sedis</taxon>
        <taxon>Zoopagomycota</taxon>
        <taxon>Zoopagomycotina</taxon>
        <taxon>Zoopagomycetes</taxon>
        <taxon>Zoopagales</taxon>
        <taxon>Piptocephalidaceae</taxon>
        <taxon>Syncephalis</taxon>
    </lineage>
</organism>
<gene>
    <name evidence="2" type="ORF">SYNPS1DRAFT_31515</name>
</gene>
<evidence type="ECO:0000313" key="2">
    <source>
        <dbReference type="EMBL" id="RKP22827.1"/>
    </source>
</evidence>
<evidence type="ECO:0000256" key="1">
    <source>
        <dbReference type="SAM" id="Phobius"/>
    </source>
</evidence>